<dbReference type="OrthoDB" id="137309at2157"/>
<gene>
    <name evidence="2" type="ORF">DWB78_17900</name>
    <name evidence="3" type="ORF">SAMN05216278_3778</name>
</gene>
<evidence type="ECO:0000313" key="5">
    <source>
        <dbReference type="Proteomes" id="UP000255421"/>
    </source>
</evidence>
<feature type="transmembrane region" description="Helical" evidence="1">
    <location>
        <begin position="431"/>
        <end position="452"/>
    </location>
</feature>
<feature type="transmembrane region" description="Helical" evidence="1">
    <location>
        <begin position="366"/>
        <end position="386"/>
    </location>
</feature>
<keyword evidence="1" id="KW-0812">Transmembrane</keyword>
<dbReference type="Proteomes" id="UP000199289">
    <property type="component" value="Unassembled WGS sequence"/>
</dbReference>
<keyword evidence="5" id="KW-1185">Reference proteome</keyword>
<feature type="transmembrane region" description="Helical" evidence="1">
    <location>
        <begin position="21"/>
        <end position="40"/>
    </location>
</feature>
<dbReference type="EMBL" id="QQST01000004">
    <property type="protein sequence ID" value="RDI69646.1"/>
    <property type="molecule type" value="Genomic_DNA"/>
</dbReference>
<feature type="transmembrane region" description="Helical" evidence="1">
    <location>
        <begin position="55"/>
        <end position="74"/>
    </location>
</feature>
<reference evidence="4" key="2">
    <citation type="submission" date="2016-10" db="EMBL/GenBank/DDBJ databases">
        <authorList>
            <person name="Varghese N."/>
            <person name="Submissions S."/>
        </authorList>
    </citation>
    <scope>NUCLEOTIDE SEQUENCE [LARGE SCALE GENOMIC DNA]</scope>
    <source>
        <strain evidence="4">CGMCC 1.12397</strain>
    </source>
</reference>
<dbReference type="EMBL" id="FNKQ01000006">
    <property type="protein sequence ID" value="SDR14551.1"/>
    <property type="molecule type" value="Genomic_DNA"/>
</dbReference>
<reference evidence="3" key="1">
    <citation type="submission" date="2016-10" db="EMBL/GenBank/DDBJ databases">
        <authorList>
            <person name="de Groot N.N."/>
        </authorList>
    </citation>
    <scope>NUCLEOTIDE SEQUENCE [LARGE SCALE GENOMIC DNA]</scope>
    <source>
        <strain evidence="3">CGMCC 1.12397</strain>
    </source>
</reference>
<evidence type="ECO:0000313" key="4">
    <source>
        <dbReference type="Proteomes" id="UP000199289"/>
    </source>
</evidence>
<dbReference type="Proteomes" id="UP000255421">
    <property type="component" value="Unassembled WGS sequence"/>
</dbReference>
<keyword evidence="1" id="KW-1133">Transmembrane helix</keyword>
<accession>A0A1H1GN38</accession>
<reference evidence="2 5" key="3">
    <citation type="submission" date="2018-07" db="EMBL/GenBank/DDBJ databases">
        <title>Genome sequence of extremly halophilic archaeon Halopelagius longus strain BC12-B1.</title>
        <authorList>
            <person name="Zhang X."/>
        </authorList>
    </citation>
    <scope>NUCLEOTIDE SEQUENCE [LARGE SCALE GENOMIC DNA]</scope>
    <source>
        <strain evidence="2 5">BC12-B1</strain>
    </source>
</reference>
<sequence length="631" mass="68268">MSATRTGWSQSRAVSDDALRLALVVGYLALAAGVVVARVNPSPGYDASIYASTPFVYWAGFGLAVALGLGVAVFGRRVTRALGVALAGLAMLTFLGLPFLRGTYFYGSGDALTHLGLAKSLLRTDFAFMDLIYPGGHSLAIFLSEAMGVPLRHGLMYAMMTASVVSLVFVPLAVWAVVPDGRAVGLAVFTAMLMLPMNNISTHPGFHSYTLTTLYFPFVLYLTFKHITRGAEDETLPEWASAVSLVAPIALGATVFYHPQVAIDVLILLFTVFAVGYVLRRRTETAGAAGATGTTRTFDHRLLTGQVLALAVIFTAWAVQHQQTFIFAENLTNSVTGFLQTGEGAGQIAQDRGKSADSLNISLEVLFVKLFGISFLYTLLAGGLVLKEVLGGVLRDRSGDDSEMAVTYIGFSALTLGPFFAAQFVGNVSSYFFRHLGFAMVLIGVLGAIALYKAVTEYGSALSGGARVASVLLAVLVLTGSLVAFYPSPYIYLPSSETPESQFVGYDATFKHQAEEVPVAKVRIGASRFTDALTTTVPGRLLWSPNKTEFDSIENLTKYRENERTDHPGYYLVVSERDKGREVKGFHGIRYQREDFREIDGAVTPRLSRVQTNGDYRLYYVDQEGLVNTTD</sequence>
<dbReference type="AlphaFoldDB" id="A0A1H1GN38"/>
<feature type="transmembrane region" description="Helical" evidence="1">
    <location>
        <begin position="300"/>
        <end position="319"/>
    </location>
</feature>
<proteinExistence type="predicted"/>
<keyword evidence="1" id="KW-0472">Membrane</keyword>
<feature type="transmembrane region" description="Helical" evidence="1">
    <location>
        <begin position="261"/>
        <end position="279"/>
    </location>
</feature>
<evidence type="ECO:0000313" key="2">
    <source>
        <dbReference type="EMBL" id="RDI69646.1"/>
    </source>
</evidence>
<feature type="transmembrane region" description="Helical" evidence="1">
    <location>
        <begin position="206"/>
        <end position="224"/>
    </location>
</feature>
<feature type="transmembrane region" description="Helical" evidence="1">
    <location>
        <begin position="236"/>
        <end position="255"/>
    </location>
</feature>
<feature type="transmembrane region" description="Helical" evidence="1">
    <location>
        <begin position="155"/>
        <end position="178"/>
    </location>
</feature>
<feature type="transmembrane region" description="Helical" evidence="1">
    <location>
        <begin position="81"/>
        <end position="106"/>
    </location>
</feature>
<evidence type="ECO:0000256" key="1">
    <source>
        <dbReference type="SAM" id="Phobius"/>
    </source>
</evidence>
<protein>
    <submittedName>
        <fullName evidence="3">Uncharacterized protein</fullName>
    </submittedName>
</protein>
<name>A0A1H1GN38_9EURY</name>
<evidence type="ECO:0000313" key="3">
    <source>
        <dbReference type="EMBL" id="SDR14551.1"/>
    </source>
</evidence>
<organism evidence="3 4">
    <name type="scientific">Halopelagius longus</name>
    <dbReference type="NCBI Taxonomy" id="1236180"/>
    <lineage>
        <taxon>Archaea</taxon>
        <taxon>Methanobacteriati</taxon>
        <taxon>Methanobacteriota</taxon>
        <taxon>Stenosarchaea group</taxon>
        <taxon>Halobacteria</taxon>
        <taxon>Halobacteriales</taxon>
        <taxon>Haloferacaceae</taxon>
    </lineage>
</organism>
<feature type="transmembrane region" description="Helical" evidence="1">
    <location>
        <begin position="464"/>
        <end position="486"/>
    </location>
</feature>
<feature type="transmembrane region" description="Helical" evidence="1">
    <location>
        <begin position="406"/>
        <end position="425"/>
    </location>
</feature>